<comment type="subcellular location">
    <subcellularLocation>
        <location evidence="1">Membrane</location>
        <topology evidence="1">Single-pass membrane protein</topology>
    </subcellularLocation>
</comment>
<dbReference type="OMA" id="HCPANIR"/>
<evidence type="ECO:0000256" key="3">
    <source>
        <dbReference type="ARBA" id="ARBA00022989"/>
    </source>
</evidence>
<dbReference type="KEGG" id="atr:18444441"/>
<protein>
    <recommendedName>
        <fullName evidence="6">Late embryogenesis abundant protein LEA-2 subgroup domain-containing protein</fullName>
    </recommendedName>
</protein>
<feature type="transmembrane region" description="Helical" evidence="5">
    <location>
        <begin position="21"/>
        <end position="43"/>
    </location>
</feature>
<dbReference type="GO" id="GO:0005886">
    <property type="term" value="C:plasma membrane"/>
    <property type="evidence" value="ECO:0000318"/>
    <property type="project" value="GO_Central"/>
</dbReference>
<name>U5D715_AMBTC</name>
<dbReference type="eggNOG" id="ENOG502QSD7">
    <property type="taxonomic scope" value="Eukaryota"/>
</dbReference>
<evidence type="ECO:0000313" key="7">
    <source>
        <dbReference type="EMBL" id="ERN16143.1"/>
    </source>
</evidence>
<dbReference type="OrthoDB" id="1426517at2759"/>
<dbReference type="InterPro" id="IPR004864">
    <property type="entry name" value="LEA_2"/>
</dbReference>
<feature type="domain" description="Late embryogenesis abundant protein LEA-2 subgroup" evidence="6">
    <location>
        <begin position="78"/>
        <end position="178"/>
    </location>
</feature>
<dbReference type="Gramene" id="ERN16143">
    <property type="protein sequence ID" value="ERN16143"/>
    <property type="gene ID" value="AMTR_s00030p00212910"/>
</dbReference>
<dbReference type="PANTHER" id="PTHR31415">
    <property type="entry name" value="OS05G0367900 PROTEIN"/>
    <property type="match status" value="1"/>
</dbReference>
<evidence type="ECO:0000256" key="1">
    <source>
        <dbReference type="ARBA" id="ARBA00004167"/>
    </source>
</evidence>
<dbReference type="InterPro" id="IPR044839">
    <property type="entry name" value="NDR1-like"/>
</dbReference>
<reference evidence="8" key="1">
    <citation type="journal article" date="2013" name="Science">
        <title>The Amborella genome and the evolution of flowering plants.</title>
        <authorList>
            <consortium name="Amborella Genome Project"/>
        </authorList>
    </citation>
    <scope>NUCLEOTIDE SEQUENCE [LARGE SCALE GENOMIC DNA]</scope>
</reference>
<keyword evidence="3 5" id="KW-1133">Transmembrane helix</keyword>
<accession>U5D715</accession>
<organism evidence="7 8">
    <name type="scientific">Amborella trichopoda</name>
    <dbReference type="NCBI Taxonomy" id="13333"/>
    <lineage>
        <taxon>Eukaryota</taxon>
        <taxon>Viridiplantae</taxon>
        <taxon>Streptophyta</taxon>
        <taxon>Embryophyta</taxon>
        <taxon>Tracheophyta</taxon>
        <taxon>Spermatophyta</taxon>
        <taxon>Magnoliopsida</taxon>
        <taxon>Amborellales</taxon>
        <taxon>Amborellaceae</taxon>
        <taxon>Amborella</taxon>
    </lineage>
</organism>
<keyword evidence="4 5" id="KW-0472">Membrane</keyword>
<evidence type="ECO:0000259" key="6">
    <source>
        <dbReference type="Pfam" id="PF03168"/>
    </source>
</evidence>
<dbReference type="Pfam" id="PF03168">
    <property type="entry name" value="LEA_2"/>
    <property type="match status" value="1"/>
</dbReference>
<dbReference type="Proteomes" id="UP000017836">
    <property type="component" value="Unassembled WGS sequence"/>
</dbReference>
<gene>
    <name evidence="7" type="ORF">AMTR_s00030p00212910</name>
</gene>
<dbReference type="PANTHER" id="PTHR31415:SF166">
    <property type="entry name" value="LATE EMBRYOGENESIS ABUNDANT (LEA) HYDROXYPROLINE-RICH GLYCOPROTEIN FAMILY"/>
    <property type="match status" value="1"/>
</dbReference>
<proteinExistence type="predicted"/>
<evidence type="ECO:0000256" key="2">
    <source>
        <dbReference type="ARBA" id="ARBA00022692"/>
    </source>
</evidence>
<dbReference type="HOGENOM" id="CLU_051752_1_1_1"/>
<dbReference type="EMBL" id="KI392485">
    <property type="protein sequence ID" value="ERN16143.1"/>
    <property type="molecule type" value="Genomic_DNA"/>
</dbReference>
<dbReference type="GO" id="GO:0009506">
    <property type="term" value="C:plasmodesma"/>
    <property type="evidence" value="ECO:0000318"/>
    <property type="project" value="GO_Central"/>
</dbReference>
<sequence length="205" mass="23060">MSAKGDCGKHGWNGEKLYRRLFGCLIGFIILILFIILIIWLVLRPTKPRFSLQDATVNYFNVTTPNLLSSNFQITIVSQNPNDRIGIYYDRLEVYASYRSQQITFRTAIPPNYQGHNDYSVWSPFLTGDRVPIAPFLAADLSQEQNYGVAQVSVKMDGTVRWKVGAWTSGNYHIYVSCNAIVAFSQGAVNGKVSMQPGARCYTDV</sequence>
<evidence type="ECO:0000313" key="8">
    <source>
        <dbReference type="Proteomes" id="UP000017836"/>
    </source>
</evidence>
<dbReference type="AlphaFoldDB" id="U5D715"/>
<keyword evidence="8" id="KW-1185">Reference proteome</keyword>
<dbReference type="GO" id="GO:0098542">
    <property type="term" value="P:defense response to other organism"/>
    <property type="evidence" value="ECO:0007669"/>
    <property type="project" value="InterPro"/>
</dbReference>
<evidence type="ECO:0000256" key="4">
    <source>
        <dbReference type="ARBA" id="ARBA00023136"/>
    </source>
</evidence>
<evidence type="ECO:0000256" key="5">
    <source>
        <dbReference type="SAM" id="Phobius"/>
    </source>
</evidence>
<keyword evidence="2 5" id="KW-0812">Transmembrane</keyword>